<dbReference type="RefSeq" id="WP_386720412.1">
    <property type="nucleotide sequence ID" value="NZ_JBHRSZ010000004.1"/>
</dbReference>
<protein>
    <submittedName>
        <fullName evidence="2">Uncharacterized protein</fullName>
    </submittedName>
</protein>
<dbReference type="EMBL" id="JBHRSZ010000004">
    <property type="protein sequence ID" value="MFC3151513.1"/>
    <property type="molecule type" value="Genomic_DNA"/>
</dbReference>
<organism evidence="2 3">
    <name type="scientific">Litoribrevibacter euphylliae</name>
    <dbReference type="NCBI Taxonomy" id="1834034"/>
    <lineage>
        <taxon>Bacteria</taxon>
        <taxon>Pseudomonadati</taxon>
        <taxon>Pseudomonadota</taxon>
        <taxon>Gammaproteobacteria</taxon>
        <taxon>Oceanospirillales</taxon>
        <taxon>Oceanospirillaceae</taxon>
        <taxon>Litoribrevibacter</taxon>
    </lineage>
</organism>
<reference evidence="3" key="1">
    <citation type="journal article" date="2019" name="Int. J. Syst. Evol. Microbiol.">
        <title>The Global Catalogue of Microorganisms (GCM) 10K type strain sequencing project: providing services to taxonomists for standard genome sequencing and annotation.</title>
        <authorList>
            <consortium name="The Broad Institute Genomics Platform"/>
            <consortium name="The Broad Institute Genome Sequencing Center for Infectious Disease"/>
            <person name="Wu L."/>
            <person name="Ma J."/>
        </authorList>
    </citation>
    <scope>NUCLEOTIDE SEQUENCE [LARGE SCALE GENOMIC DNA]</scope>
    <source>
        <strain evidence="3">KCTC 52438</strain>
    </source>
</reference>
<accession>A0ABV7HFX0</accession>
<gene>
    <name evidence="2" type="ORF">ACFOEK_10790</name>
</gene>
<evidence type="ECO:0000313" key="2">
    <source>
        <dbReference type="EMBL" id="MFC3151513.1"/>
    </source>
</evidence>
<comment type="caution">
    <text evidence="2">The sequence shown here is derived from an EMBL/GenBank/DDBJ whole genome shotgun (WGS) entry which is preliminary data.</text>
</comment>
<sequence length="233" mass="25766">MQDMTHEITRGIKAGLQVRIVKDGPWIVVADVDGIEHKVRKKQLTELPPQAKDSGVTDEEIHMPTAASTVRDVDTETDPLVYQHPDPSDVASGSRDTTTAMSGIDHDPADDSDVERELEEADEQPMSMSNAFQERRELYKATDGCGDELQLALKGSTPAEVAQLAAILLGLPQLELVKKYAHLNAGQVRMNSGNRIRRLVKKGSITVEDVARTQRESEFYDEDEIEALFNEGL</sequence>
<name>A0ABV7HFX0_9GAMM</name>
<feature type="region of interest" description="Disordered" evidence="1">
    <location>
        <begin position="82"/>
        <end position="128"/>
    </location>
</feature>
<evidence type="ECO:0000313" key="3">
    <source>
        <dbReference type="Proteomes" id="UP001595476"/>
    </source>
</evidence>
<keyword evidence="3" id="KW-1185">Reference proteome</keyword>
<dbReference type="Proteomes" id="UP001595476">
    <property type="component" value="Unassembled WGS sequence"/>
</dbReference>
<feature type="compositionally biased region" description="Acidic residues" evidence="1">
    <location>
        <begin position="110"/>
        <end position="123"/>
    </location>
</feature>
<evidence type="ECO:0000256" key="1">
    <source>
        <dbReference type="SAM" id="MobiDB-lite"/>
    </source>
</evidence>
<proteinExistence type="predicted"/>